<feature type="binding site" evidence="23">
    <location>
        <position position="834"/>
    </location>
    <ligand>
        <name>substrate</name>
    </ligand>
</feature>
<keyword evidence="11 24" id="KW-0479">Metal-binding</keyword>
<dbReference type="GO" id="GO:0042277">
    <property type="term" value="F:peptide binding"/>
    <property type="evidence" value="ECO:0007669"/>
    <property type="project" value="TreeGrafter"/>
</dbReference>
<keyword evidence="8" id="KW-0336">GPI-anchor</keyword>
<keyword evidence="27" id="KW-0732">Signal</keyword>
<evidence type="ECO:0000256" key="18">
    <source>
        <dbReference type="ARBA" id="ARBA00023136"/>
    </source>
</evidence>
<evidence type="ECO:0000256" key="9">
    <source>
        <dbReference type="ARBA" id="ARBA00022670"/>
    </source>
</evidence>
<evidence type="ECO:0000256" key="11">
    <source>
        <dbReference type="ARBA" id="ARBA00022723"/>
    </source>
</evidence>
<gene>
    <name evidence="31" type="ORF">g.26293</name>
</gene>
<keyword evidence="7" id="KW-1003">Cell membrane</keyword>
<evidence type="ECO:0000256" key="5">
    <source>
        <dbReference type="ARBA" id="ARBA00011748"/>
    </source>
</evidence>
<dbReference type="FunFam" id="1.10.390.10:FF:000016">
    <property type="entry name" value="Glutamyl aminopeptidase"/>
    <property type="match status" value="1"/>
</dbReference>
<evidence type="ECO:0000259" key="29">
    <source>
        <dbReference type="Pfam" id="PF11838"/>
    </source>
</evidence>
<dbReference type="Pfam" id="PF01433">
    <property type="entry name" value="Peptidase_M1"/>
    <property type="match status" value="1"/>
</dbReference>
<evidence type="ECO:0000256" key="16">
    <source>
        <dbReference type="ARBA" id="ARBA00022989"/>
    </source>
</evidence>
<evidence type="ECO:0000256" key="19">
    <source>
        <dbReference type="ARBA" id="ARBA00023157"/>
    </source>
</evidence>
<dbReference type="FunFam" id="2.60.40.1730:FF:000012">
    <property type="entry name" value="Aminopeptidase N"/>
    <property type="match status" value="1"/>
</dbReference>
<protein>
    <recommendedName>
        <fullName evidence="26">Aminopeptidase</fullName>
        <ecNumber evidence="26">3.4.11.-</ecNumber>
    </recommendedName>
</protein>
<dbReference type="Gene3D" id="2.60.40.1910">
    <property type="match status" value="1"/>
</dbReference>
<dbReference type="SUPFAM" id="SSF63737">
    <property type="entry name" value="Leukotriene A4 hydrolase N-terminal domain"/>
    <property type="match status" value="1"/>
</dbReference>
<dbReference type="GO" id="GO:0006508">
    <property type="term" value="P:proteolysis"/>
    <property type="evidence" value="ECO:0007669"/>
    <property type="project" value="UniProtKB-KW"/>
</dbReference>
<dbReference type="SUPFAM" id="SSF55486">
    <property type="entry name" value="Metalloproteases ('zincins'), catalytic domain"/>
    <property type="match status" value="1"/>
</dbReference>
<evidence type="ECO:0000256" key="23">
    <source>
        <dbReference type="PIRSR" id="PIRSR634016-2"/>
    </source>
</evidence>
<proteinExistence type="inferred from homology"/>
<keyword evidence="13 24" id="KW-0862">Zinc</keyword>
<feature type="site" description="Transition state stabilizer" evidence="25">
    <location>
        <position position="423"/>
    </location>
</feature>
<feature type="domain" description="Peptidase M1 membrane alanine aminopeptidase" evidence="28">
    <location>
        <begin position="265"/>
        <end position="483"/>
    </location>
</feature>
<keyword evidence="15" id="KW-0735">Signal-anchor</keyword>
<evidence type="ECO:0000256" key="12">
    <source>
        <dbReference type="ARBA" id="ARBA00022801"/>
    </source>
</evidence>
<feature type="binding site" evidence="24">
    <location>
        <position position="360"/>
    </location>
    <ligand>
        <name>Zn(2+)</name>
        <dbReference type="ChEBI" id="CHEBI:29105"/>
        <note>catalytic</note>
    </ligand>
</feature>
<dbReference type="Gene3D" id="2.60.40.1730">
    <property type="entry name" value="tricorn interacting facor f3 domain"/>
    <property type="match status" value="1"/>
</dbReference>
<feature type="binding site" evidence="23">
    <location>
        <position position="162"/>
    </location>
    <ligand>
        <name>substrate</name>
    </ligand>
</feature>
<name>A0A1B6FX35_9HEMI</name>
<dbReference type="EC" id="3.4.11.-" evidence="26"/>
<evidence type="ECO:0000256" key="3">
    <source>
        <dbReference type="ARBA" id="ARBA00004609"/>
    </source>
</evidence>
<feature type="active site" description="Proton acceptor" evidence="22">
    <location>
        <position position="338"/>
    </location>
</feature>
<evidence type="ECO:0000256" key="15">
    <source>
        <dbReference type="ARBA" id="ARBA00022968"/>
    </source>
</evidence>
<feature type="domain" description="Aminopeptidase N-like N-terminal" evidence="30">
    <location>
        <begin position="42"/>
        <end position="229"/>
    </location>
</feature>
<keyword evidence="20" id="KW-0325">Glycoprotein</keyword>
<evidence type="ECO:0000256" key="14">
    <source>
        <dbReference type="ARBA" id="ARBA00022837"/>
    </source>
</evidence>
<dbReference type="FunFam" id="2.60.40.1910:FF:000003">
    <property type="entry name" value="Aminopeptidase"/>
    <property type="match status" value="1"/>
</dbReference>
<evidence type="ECO:0000256" key="8">
    <source>
        <dbReference type="ARBA" id="ARBA00022622"/>
    </source>
</evidence>
<dbReference type="Pfam" id="PF17900">
    <property type="entry name" value="Peptidase_M1_N"/>
    <property type="match status" value="1"/>
</dbReference>
<evidence type="ECO:0000256" key="26">
    <source>
        <dbReference type="RuleBase" id="RU364040"/>
    </source>
</evidence>
<dbReference type="GO" id="GO:0005615">
    <property type="term" value="C:extracellular space"/>
    <property type="evidence" value="ECO:0007669"/>
    <property type="project" value="TreeGrafter"/>
</dbReference>
<evidence type="ECO:0000256" key="7">
    <source>
        <dbReference type="ARBA" id="ARBA00022475"/>
    </source>
</evidence>
<evidence type="ECO:0000256" key="17">
    <source>
        <dbReference type="ARBA" id="ARBA00023049"/>
    </source>
</evidence>
<dbReference type="EMBL" id="GECZ01015088">
    <property type="protein sequence ID" value="JAS54681.1"/>
    <property type="molecule type" value="Transcribed_RNA"/>
</dbReference>
<sequence length="901" mass="102689">MSRHSGCLLVFQLLGLYILYTTATTKGNPWENEYRLSEHVLPELYDLLIYPNLNNGTFSGSVEVTLNVTAPCDYITLHHKGLIIENSVLSEKQGSINLVKNAFDYPQNEFWVVRLTEIINPGIYSLKLDFSGSLTGDIVGFYKSTYKDISGESRNIATTKFEPTYARRAFPCFDEPSFKAKYNVSLVRPSSGNYIALSNMNQVSESANSPGPGLTTVQFATSVPMSTYLVCFIVCDFDHLPPIKSKSGFDVSVYARGDQIQKMEYAQQIAVSTINYYIDYFGIDYSLPKLDLIAIPDFVSGAMENWGLITFRETSILYDPNFSSTSNHLGVTLTTNHELAHMWFGDLVTMKWWDDLWLNEGFATFMACKGSAHNHPDWDMDTVFLIDELIDALALDSTLSSHPIVKHVSHPDQITEIFDRISYAKGASVIRMLEGFMGVENFRQGVMAYLKTFQFKNAETNDLWTHLQEFSVGVNIQHVMDTWTRQMGYPILTVTQAGDTITMTQQRFTTDNNATYDPNESAYKYKWDVPVTYFTSENKNSTLNWLMAEQPSLSIKIGNAQWYKLNWHFMGFYRVKYPLEHWTTLTNVLNNDIKAMDAADRANLLDDVFNLAESGHLDYSVALSLTSFLRKEDHMVVWALAASNLLAIDSHLRLTPTYSNYRRYLRKLITPHFSDSLWSFPPDATFLQKSQQVRMIGLGCRVGVPACLDKAKQLFTDWLQNNGPKPHVEIRNVVYYYGIAESGEDEWDKVWTLYLAESDPQEKVRLRSALCAVKEPWILARLIERAKNEDYVRSQDYFILLSSIASNPVGNGLLWDWVRANWQYLVDRFTLNNRMFGRLLPSVVGTYSTDVKLKEVETFLEQNPDVGAGGAGRKSAVEAIKLNIRWLEKHLPSLTAWLETQ</sequence>
<dbReference type="GO" id="GO:0043171">
    <property type="term" value="P:peptide catabolic process"/>
    <property type="evidence" value="ECO:0007669"/>
    <property type="project" value="TreeGrafter"/>
</dbReference>
<organism evidence="31">
    <name type="scientific">Cuerna arida</name>
    <dbReference type="NCBI Taxonomy" id="1464854"/>
    <lineage>
        <taxon>Eukaryota</taxon>
        <taxon>Metazoa</taxon>
        <taxon>Ecdysozoa</taxon>
        <taxon>Arthropoda</taxon>
        <taxon>Hexapoda</taxon>
        <taxon>Insecta</taxon>
        <taxon>Pterygota</taxon>
        <taxon>Neoptera</taxon>
        <taxon>Paraneoptera</taxon>
        <taxon>Hemiptera</taxon>
        <taxon>Auchenorrhyncha</taxon>
        <taxon>Membracoidea</taxon>
        <taxon>Cicadellidae</taxon>
        <taxon>Cicadellinae</taxon>
        <taxon>Proconiini</taxon>
        <taxon>Cuerna</taxon>
    </lineage>
</organism>
<feature type="binding site" evidence="24">
    <location>
        <position position="337"/>
    </location>
    <ligand>
        <name>Zn(2+)</name>
        <dbReference type="ChEBI" id="CHEBI:29105"/>
        <note>catalytic</note>
    </ligand>
</feature>
<dbReference type="Gene3D" id="1.25.50.20">
    <property type="match status" value="1"/>
</dbReference>
<dbReference type="InterPro" id="IPR001930">
    <property type="entry name" value="Peptidase_M1"/>
</dbReference>
<dbReference type="InterPro" id="IPR034016">
    <property type="entry name" value="M1_APN-typ"/>
</dbReference>
<dbReference type="GO" id="GO:0005737">
    <property type="term" value="C:cytoplasm"/>
    <property type="evidence" value="ECO:0007669"/>
    <property type="project" value="TreeGrafter"/>
</dbReference>
<dbReference type="GO" id="GO:0098552">
    <property type="term" value="C:side of membrane"/>
    <property type="evidence" value="ECO:0007669"/>
    <property type="project" value="UniProtKB-KW"/>
</dbReference>
<dbReference type="InterPro" id="IPR045357">
    <property type="entry name" value="Aminopeptidase_N-like_N"/>
</dbReference>
<dbReference type="InterPro" id="IPR014782">
    <property type="entry name" value="Peptidase_M1_dom"/>
</dbReference>
<comment type="similarity">
    <text evidence="4 26">Belongs to the peptidase M1 family.</text>
</comment>
<evidence type="ECO:0000256" key="25">
    <source>
        <dbReference type="PIRSR" id="PIRSR634016-4"/>
    </source>
</evidence>
<dbReference type="PANTHER" id="PTHR11533:SF276">
    <property type="entry name" value="GLUTAMYL AMINOPEPTIDASE"/>
    <property type="match status" value="1"/>
</dbReference>
<dbReference type="Gene3D" id="1.10.390.10">
    <property type="entry name" value="Neutral Protease Domain 2"/>
    <property type="match status" value="1"/>
</dbReference>
<keyword evidence="17 26" id="KW-0482">Metalloprotease</keyword>
<feature type="chain" id="PRO_5008583129" description="Aminopeptidase" evidence="27">
    <location>
        <begin position="24"/>
        <end position="901"/>
    </location>
</feature>
<comment type="cofactor">
    <cofactor evidence="24 26">
        <name>Zn(2+)</name>
        <dbReference type="ChEBI" id="CHEBI:29105"/>
    </cofactor>
    <text evidence="24 26">Binds 1 zinc ion per subunit.</text>
</comment>
<dbReference type="Pfam" id="PF11838">
    <property type="entry name" value="ERAP1_C"/>
    <property type="match status" value="1"/>
</dbReference>
<dbReference type="InterPro" id="IPR024571">
    <property type="entry name" value="ERAP1-like_C_dom"/>
</dbReference>
<dbReference type="PANTHER" id="PTHR11533">
    <property type="entry name" value="PROTEASE M1 ZINC METALLOPROTEASE"/>
    <property type="match status" value="1"/>
</dbReference>
<keyword evidence="18" id="KW-0472">Membrane</keyword>
<keyword evidence="19" id="KW-1015">Disulfide bond</keyword>
<evidence type="ECO:0000256" key="21">
    <source>
        <dbReference type="ARBA" id="ARBA00023288"/>
    </source>
</evidence>
<keyword evidence="14" id="KW-0106">Calcium</keyword>
<dbReference type="AlphaFoldDB" id="A0A1B6FX35"/>
<evidence type="ECO:0000256" key="6">
    <source>
        <dbReference type="ARBA" id="ARBA00022438"/>
    </source>
</evidence>
<evidence type="ECO:0000256" key="22">
    <source>
        <dbReference type="PIRSR" id="PIRSR634016-1"/>
    </source>
</evidence>
<feature type="domain" description="ERAP1-like C-terminal" evidence="29">
    <location>
        <begin position="562"/>
        <end position="881"/>
    </location>
</feature>
<evidence type="ECO:0000313" key="31">
    <source>
        <dbReference type="EMBL" id="JAS54681.1"/>
    </source>
</evidence>
<evidence type="ECO:0000256" key="2">
    <source>
        <dbReference type="ARBA" id="ARBA00004401"/>
    </source>
</evidence>
<evidence type="ECO:0000259" key="28">
    <source>
        <dbReference type="Pfam" id="PF01433"/>
    </source>
</evidence>
<evidence type="ECO:0000256" key="10">
    <source>
        <dbReference type="ARBA" id="ARBA00022692"/>
    </source>
</evidence>
<dbReference type="InterPro" id="IPR027268">
    <property type="entry name" value="Peptidase_M4/M1_CTD_sf"/>
</dbReference>
<dbReference type="GO" id="GO:0005886">
    <property type="term" value="C:plasma membrane"/>
    <property type="evidence" value="ECO:0007669"/>
    <property type="project" value="UniProtKB-SubCell"/>
</dbReference>
<evidence type="ECO:0000256" key="20">
    <source>
        <dbReference type="ARBA" id="ARBA00023180"/>
    </source>
</evidence>
<feature type="binding site" evidence="24">
    <location>
        <position position="341"/>
    </location>
    <ligand>
        <name>Zn(2+)</name>
        <dbReference type="ChEBI" id="CHEBI:29105"/>
        <note>catalytic</note>
    </ligand>
</feature>
<feature type="signal peptide" evidence="27">
    <location>
        <begin position="1"/>
        <end position="23"/>
    </location>
</feature>
<evidence type="ECO:0000256" key="24">
    <source>
        <dbReference type="PIRSR" id="PIRSR634016-3"/>
    </source>
</evidence>
<dbReference type="InterPro" id="IPR042097">
    <property type="entry name" value="Aminopeptidase_N-like_N_sf"/>
</dbReference>
<keyword evidence="16" id="KW-1133">Transmembrane helix</keyword>
<feature type="binding site" evidence="23">
    <location>
        <begin position="301"/>
        <end position="305"/>
    </location>
    <ligand>
        <name>substrate</name>
    </ligand>
</feature>
<keyword evidence="12 26" id="KW-0378">Hydrolase</keyword>
<evidence type="ECO:0000256" key="4">
    <source>
        <dbReference type="ARBA" id="ARBA00010136"/>
    </source>
</evidence>
<evidence type="ECO:0000256" key="27">
    <source>
        <dbReference type="SAM" id="SignalP"/>
    </source>
</evidence>
<keyword evidence="9 26" id="KW-0645">Protease</keyword>
<comment type="subcellular location">
    <subcellularLocation>
        <location evidence="3">Cell membrane</location>
        <topology evidence="3">Lipid-anchor</topology>
        <topology evidence="3">GPI-anchor</topology>
    </subcellularLocation>
    <subcellularLocation>
        <location evidence="2">Cell membrane</location>
        <topology evidence="2">Single-pass type II membrane protein</topology>
    </subcellularLocation>
</comment>
<comment type="subunit">
    <text evidence="5">Homodimer; disulfide-linked.</text>
</comment>
<dbReference type="CDD" id="cd09601">
    <property type="entry name" value="M1_APN-Q_like"/>
    <property type="match status" value="1"/>
</dbReference>
<keyword evidence="10" id="KW-0812">Transmembrane</keyword>
<dbReference type="PRINTS" id="PR00756">
    <property type="entry name" value="ALADIPTASE"/>
</dbReference>
<keyword evidence="6 26" id="KW-0031">Aminopeptidase</keyword>
<evidence type="ECO:0000256" key="1">
    <source>
        <dbReference type="ARBA" id="ARBA00001703"/>
    </source>
</evidence>
<reference evidence="31" key="1">
    <citation type="submission" date="2015-11" db="EMBL/GenBank/DDBJ databases">
        <title>De novo transcriptome assembly of four potential Pierce s Disease insect vectors from Arizona vineyards.</title>
        <authorList>
            <person name="Tassone E.E."/>
        </authorList>
    </citation>
    <scope>NUCLEOTIDE SEQUENCE</scope>
</reference>
<comment type="catalytic activity">
    <reaction evidence="1">
        <text>Release of N-terminal glutamate (and to a lesser extent aspartate) from a peptide.</text>
        <dbReference type="EC" id="3.4.11.7"/>
    </reaction>
</comment>
<dbReference type="GO" id="GO:0008270">
    <property type="term" value="F:zinc ion binding"/>
    <property type="evidence" value="ECO:0007669"/>
    <property type="project" value="UniProtKB-UniRule"/>
</dbReference>
<dbReference type="FunFam" id="1.25.50.20:FF:000001">
    <property type="entry name" value="Aminopeptidase"/>
    <property type="match status" value="1"/>
</dbReference>
<keyword evidence="21" id="KW-0449">Lipoprotein</keyword>
<dbReference type="GO" id="GO:0070006">
    <property type="term" value="F:metalloaminopeptidase activity"/>
    <property type="evidence" value="ECO:0007669"/>
    <property type="project" value="TreeGrafter"/>
</dbReference>
<evidence type="ECO:0000259" key="30">
    <source>
        <dbReference type="Pfam" id="PF17900"/>
    </source>
</evidence>
<dbReference type="InterPro" id="IPR050344">
    <property type="entry name" value="Peptidase_M1_aminopeptidases"/>
</dbReference>
<dbReference type="GO" id="GO:0004230">
    <property type="term" value="F:glutamyl aminopeptidase activity"/>
    <property type="evidence" value="ECO:0007669"/>
    <property type="project" value="UniProtKB-EC"/>
</dbReference>
<evidence type="ECO:0000256" key="13">
    <source>
        <dbReference type="ARBA" id="ARBA00022833"/>
    </source>
</evidence>
<accession>A0A1B6FX35</accession>